<dbReference type="EMBL" id="SGPL01000349">
    <property type="protein sequence ID" value="THH13501.1"/>
    <property type="molecule type" value="Genomic_DNA"/>
</dbReference>
<evidence type="ECO:0000256" key="6">
    <source>
        <dbReference type="RuleBase" id="RU000682"/>
    </source>
</evidence>
<dbReference type="CDD" id="cd00086">
    <property type="entry name" value="homeodomain"/>
    <property type="match status" value="1"/>
</dbReference>
<dbReference type="Pfam" id="PF00046">
    <property type="entry name" value="Homeodomain"/>
    <property type="match status" value="1"/>
</dbReference>
<dbReference type="InterPro" id="IPR009057">
    <property type="entry name" value="Homeodomain-like_sf"/>
</dbReference>
<protein>
    <recommendedName>
        <fullName evidence="8">Homeobox domain-containing protein</fullName>
    </recommendedName>
</protein>
<dbReference type="InterPro" id="IPR017970">
    <property type="entry name" value="Homeobox_CS"/>
</dbReference>
<feature type="region of interest" description="Disordered" evidence="7">
    <location>
        <begin position="213"/>
        <end position="288"/>
    </location>
</feature>
<evidence type="ECO:0000259" key="8">
    <source>
        <dbReference type="PROSITE" id="PS50071"/>
    </source>
</evidence>
<dbReference type="PROSITE" id="PS00027">
    <property type="entry name" value="HOMEOBOX_1"/>
    <property type="match status" value="1"/>
</dbReference>
<evidence type="ECO:0000256" key="5">
    <source>
        <dbReference type="PROSITE-ProRule" id="PRU00108"/>
    </source>
</evidence>
<organism evidence="9 10">
    <name type="scientific">Bondarzewia mesenterica</name>
    <dbReference type="NCBI Taxonomy" id="1095465"/>
    <lineage>
        <taxon>Eukaryota</taxon>
        <taxon>Fungi</taxon>
        <taxon>Dikarya</taxon>
        <taxon>Basidiomycota</taxon>
        <taxon>Agaricomycotina</taxon>
        <taxon>Agaricomycetes</taxon>
        <taxon>Russulales</taxon>
        <taxon>Bondarzewiaceae</taxon>
        <taxon>Bondarzewia</taxon>
    </lineage>
</organism>
<keyword evidence="3 5" id="KW-0371">Homeobox</keyword>
<dbReference type="GO" id="GO:0000978">
    <property type="term" value="F:RNA polymerase II cis-regulatory region sequence-specific DNA binding"/>
    <property type="evidence" value="ECO:0007669"/>
    <property type="project" value="TreeGrafter"/>
</dbReference>
<feature type="compositionally biased region" description="Basic and acidic residues" evidence="7">
    <location>
        <begin position="261"/>
        <end position="272"/>
    </location>
</feature>
<feature type="DNA-binding region" description="Homeobox" evidence="5">
    <location>
        <begin position="146"/>
        <end position="205"/>
    </location>
</feature>
<evidence type="ECO:0000256" key="3">
    <source>
        <dbReference type="ARBA" id="ARBA00023155"/>
    </source>
</evidence>
<dbReference type="GO" id="GO:0000981">
    <property type="term" value="F:DNA-binding transcription factor activity, RNA polymerase II-specific"/>
    <property type="evidence" value="ECO:0007669"/>
    <property type="project" value="InterPro"/>
</dbReference>
<dbReference type="SMART" id="SM00389">
    <property type="entry name" value="HOX"/>
    <property type="match status" value="1"/>
</dbReference>
<evidence type="ECO:0000256" key="2">
    <source>
        <dbReference type="ARBA" id="ARBA00023125"/>
    </source>
</evidence>
<feature type="compositionally biased region" description="Basic and acidic residues" evidence="7">
    <location>
        <begin position="36"/>
        <end position="48"/>
    </location>
</feature>
<evidence type="ECO:0000256" key="1">
    <source>
        <dbReference type="ARBA" id="ARBA00004123"/>
    </source>
</evidence>
<evidence type="ECO:0000313" key="9">
    <source>
        <dbReference type="EMBL" id="THH13501.1"/>
    </source>
</evidence>
<keyword evidence="10" id="KW-1185">Reference proteome</keyword>
<dbReference type="InterPro" id="IPR001356">
    <property type="entry name" value="HD"/>
</dbReference>
<sequence length="388" mass="43168">MSSGAMQSNVGNPQLYNDGDQRDERSIANRLAAAEKGQKEQRDSRQTIDDPLAPAKSQGHEPSRGAKIDAELQQEEQEYLRNKKNTQTPLHKSRRIHDPSLVLPPYSSLHFHFAMAPDRYNLSRTSSIASMSSDDVPNVEGVCSSSKRTRRRFTNLQLTMLEQLFHKTSHPTREEREELAREVGMEPKSVTIWFQNRRQTERRASLHNATHAANFGRAPNPPLSSPFPTATPSTTRRRVSSMTNAASSPYVAPTTPFTRRPSLDRVATRSELRTAPPRTPSPPPAREYVEFGKNKRTRTLEWACAAARLAGKEKGSSLMLKETDGEETEEEDPQEAITPMGSLAGPDLLWRKKDEKRSLAGGGGEGEVEDDEVMTAALVLCGLGRRTA</sequence>
<dbReference type="SUPFAM" id="SSF46689">
    <property type="entry name" value="Homeodomain-like"/>
    <property type="match status" value="1"/>
</dbReference>
<dbReference type="Gene3D" id="1.10.10.60">
    <property type="entry name" value="Homeodomain-like"/>
    <property type="match status" value="1"/>
</dbReference>
<comment type="subcellular location">
    <subcellularLocation>
        <location evidence="1 5 6">Nucleus</location>
    </subcellularLocation>
</comment>
<feature type="compositionally biased region" description="Acidic residues" evidence="7">
    <location>
        <begin position="324"/>
        <end position="334"/>
    </location>
</feature>
<feature type="region of interest" description="Disordered" evidence="7">
    <location>
        <begin position="313"/>
        <end position="373"/>
    </location>
</feature>
<dbReference type="PROSITE" id="PS50071">
    <property type="entry name" value="HOMEOBOX_2"/>
    <property type="match status" value="1"/>
</dbReference>
<dbReference type="AlphaFoldDB" id="A0A4S4LPQ8"/>
<feature type="compositionally biased region" description="Polar residues" evidence="7">
    <location>
        <begin position="1"/>
        <end position="15"/>
    </location>
</feature>
<name>A0A4S4LPQ8_9AGAM</name>
<evidence type="ECO:0000256" key="7">
    <source>
        <dbReference type="SAM" id="MobiDB-lite"/>
    </source>
</evidence>
<keyword evidence="4 5" id="KW-0539">Nucleus</keyword>
<evidence type="ECO:0000256" key="4">
    <source>
        <dbReference type="ARBA" id="ARBA00023242"/>
    </source>
</evidence>
<dbReference type="Proteomes" id="UP000310158">
    <property type="component" value="Unassembled WGS sequence"/>
</dbReference>
<evidence type="ECO:0000313" key="10">
    <source>
        <dbReference type="Proteomes" id="UP000310158"/>
    </source>
</evidence>
<reference evidence="9 10" key="1">
    <citation type="submission" date="2019-02" db="EMBL/GenBank/DDBJ databases">
        <title>Genome sequencing of the rare red list fungi Bondarzewia mesenterica.</title>
        <authorList>
            <person name="Buettner E."/>
            <person name="Kellner H."/>
        </authorList>
    </citation>
    <scope>NUCLEOTIDE SEQUENCE [LARGE SCALE GENOMIC DNA]</scope>
    <source>
        <strain evidence="9 10">DSM 108281</strain>
    </source>
</reference>
<feature type="region of interest" description="Disordered" evidence="7">
    <location>
        <begin position="1"/>
        <end position="66"/>
    </location>
</feature>
<feature type="compositionally biased region" description="Basic and acidic residues" evidence="7">
    <location>
        <begin position="349"/>
        <end position="358"/>
    </location>
</feature>
<feature type="domain" description="Homeobox" evidence="8">
    <location>
        <begin position="144"/>
        <end position="204"/>
    </location>
</feature>
<dbReference type="GO" id="GO:0030154">
    <property type="term" value="P:cell differentiation"/>
    <property type="evidence" value="ECO:0007669"/>
    <property type="project" value="TreeGrafter"/>
</dbReference>
<dbReference type="PANTHER" id="PTHR24324">
    <property type="entry name" value="HOMEOBOX PROTEIN HHEX"/>
    <property type="match status" value="1"/>
</dbReference>
<gene>
    <name evidence="9" type="ORF">EW146_g6724</name>
</gene>
<accession>A0A4S4LPQ8</accession>
<dbReference type="GO" id="GO:0005634">
    <property type="term" value="C:nucleus"/>
    <property type="evidence" value="ECO:0007669"/>
    <property type="project" value="UniProtKB-SubCell"/>
</dbReference>
<comment type="caution">
    <text evidence="9">The sequence shown here is derived from an EMBL/GenBank/DDBJ whole genome shotgun (WGS) entry which is preliminary data.</text>
</comment>
<proteinExistence type="predicted"/>
<keyword evidence="2 5" id="KW-0238">DNA-binding</keyword>
<dbReference type="InterPro" id="IPR051000">
    <property type="entry name" value="Homeobox_DNA-bind_prot"/>
</dbReference>
<dbReference type="OrthoDB" id="6159439at2759"/>
<dbReference type="PANTHER" id="PTHR24324:SF5">
    <property type="entry name" value="HEMATOPOIETICALLY-EXPRESSED HOMEOBOX PROTEIN HHEX"/>
    <property type="match status" value="1"/>
</dbReference>